<evidence type="ECO:0000313" key="3">
    <source>
        <dbReference type="Proteomes" id="UP001164746"/>
    </source>
</evidence>
<evidence type="ECO:0000256" key="1">
    <source>
        <dbReference type="SAM" id="MobiDB-lite"/>
    </source>
</evidence>
<dbReference type="EMBL" id="CP111015">
    <property type="protein sequence ID" value="WAR02594.1"/>
    <property type="molecule type" value="Genomic_DNA"/>
</dbReference>
<name>A0ABY7E072_MYAAR</name>
<organism evidence="2 3">
    <name type="scientific">Mya arenaria</name>
    <name type="common">Soft-shell clam</name>
    <dbReference type="NCBI Taxonomy" id="6604"/>
    <lineage>
        <taxon>Eukaryota</taxon>
        <taxon>Metazoa</taxon>
        <taxon>Spiralia</taxon>
        <taxon>Lophotrochozoa</taxon>
        <taxon>Mollusca</taxon>
        <taxon>Bivalvia</taxon>
        <taxon>Autobranchia</taxon>
        <taxon>Heteroconchia</taxon>
        <taxon>Euheterodonta</taxon>
        <taxon>Imparidentia</taxon>
        <taxon>Neoheterodontei</taxon>
        <taxon>Myida</taxon>
        <taxon>Myoidea</taxon>
        <taxon>Myidae</taxon>
        <taxon>Mya</taxon>
    </lineage>
</organism>
<accession>A0ABY7E072</accession>
<sequence>QNLKQDVLDFRKCHALYQTRTQQPCTDQLVPSAEDKDSIAWKHEYILMLLSSYEDPKDLLSNSAVKSTNYTETVNSENSTKTATSSQVPPKRTINCEGEEPCKKKTKKNKVNHLHGSKALLRNKSVSGRELMLSSYAWLRQQGRGMTF</sequence>
<keyword evidence="3" id="KW-1185">Reference proteome</keyword>
<feature type="region of interest" description="Disordered" evidence="1">
    <location>
        <begin position="71"/>
        <end position="98"/>
    </location>
</feature>
<feature type="compositionally biased region" description="Polar residues" evidence="1">
    <location>
        <begin position="71"/>
        <end position="88"/>
    </location>
</feature>
<dbReference type="Proteomes" id="UP001164746">
    <property type="component" value="Chromosome 4"/>
</dbReference>
<evidence type="ECO:0000313" key="2">
    <source>
        <dbReference type="EMBL" id="WAR02594.1"/>
    </source>
</evidence>
<protein>
    <submittedName>
        <fullName evidence="2">Uncharacterized protein</fullName>
    </submittedName>
</protein>
<reference evidence="2" key="1">
    <citation type="submission" date="2022-11" db="EMBL/GenBank/DDBJ databases">
        <title>Centuries of genome instability and evolution in soft-shell clam transmissible cancer (bioRxiv).</title>
        <authorList>
            <person name="Hart S.F.M."/>
            <person name="Yonemitsu M.A."/>
            <person name="Giersch R.M."/>
            <person name="Beal B.F."/>
            <person name="Arriagada G."/>
            <person name="Davis B.W."/>
            <person name="Ostrander E.A."/>
            <person name="Goff S.P."/>
            <person name="Metzger M.J."/>
        </authorList>
    </citation>
    <scope>NUCLEOTIDE SEQUENCE</scope>
    <source>
        <strain evidence="2">MELC-2E11</strain>
        <tissue evidence="2">Siphon/mantle</tissue>
    </source>
</reference>
<feature type="non-terminal residue" evidence="2">
    <location>
        <position position="148"/>
    </location>
</feature>
<gene>
    <name evidence="2" type="ORF">MAR_009152</name>
</gene>
<proteinExistence type="predicted"/>